<reference evidence="1" key="1">
    <citation type="submission" date="2016-10" db="EMBL/GenBank/DDBJ databases">
        <authorList>
            <person name="de Groot N.N."/>
        </authorList>
    </citation>
    <scope>NUCLEOTIDE SEQUENCE</scope>
</reference>
<accession>A0A1W1EF10</accession>
<dbReference type="Gene3D" id="3.30.300.250">
    <property type="match status" value="1"/>
</dbReference>
<gene>
    <name evidence="1" type="ORF">MNB_SV-5-1581</name>
</gene>
<dbReference type="AlphaFoldDB" id="A0A1W1EF10"/>
<protein>
    <submittedName>
        <fullName evidence="1">Uncharacterized protein</fullName>
    </submittedName>
</protein>
<name>A0A1W1EF10_9ZZZZ</name>
<proteinExistence type="predicted"/>
<evidence type="ECO:0000313" key="1">
    <source>
        <dbReference type="EMBL" id="SFZ98598.1"/>
    </source>
</evidence>
<dbReference type="EMBL" id="FPKX01000055">
    <property type="protein sequence ID" value="SFZ98598.1"/>
    <property type="molecule type" value="Genomic_DNA"/>
</dbReference>
<organism evidence="1">
    <name type="scientific">hydrothermal vent metagenome</name>
    <dbReference type="NCBI Taxonomy" id="652676"/>
    <lineage>
        <taxon>unclassified sequences</taxon>
        <taxon>metagenomes</taxon>
        <taxon>ecological metagenomes</taxon>
    </lineage>
</organism>
<sequence length="144" mass="16309">MKKTILLVGLAFVGTSLFAVGTQKQDMPTSEMIKQNKQIVKLASQEISKTLPQKVDDYTTLQRVEGKDTTLTYVFEINTGSKSDEAVIKDDTERMKKVVTRGVCKSSKRFLDAQINVSYIYNSAISKKKLFQFDISKKDCLFKH</sequence>